<feature type="domain" description="HD-Zip IV C-terminal" evidence="1">
    <location>
        <begin position="9"/>
        <end position="98"/>
    </location>
</feature>
<gene>
    <name evidence="2" type="ORF">H5410_031163</name>
</gene>
<dbReference type="PANTHER" id="PTHR45654:SF20">
    <property type="entry name" value="HOMEOBOX PROTEIN"/>
    <property type="match status" value="1"/>
</dbReference>
<comment type="caution">
    <text evidence="2">The sequence shown here is derived from an EMBL/GenBank/DDBJ whole genome shotgun (WGS) entry which is preliminary data.</text>
</comment>
<sequence>MLEANFTMMKNISNRGKLISVGDDIIANQNSMLIFQDTCTDATGSLLVYAIVDSSKMNTMMKGGDSSGVEILPNGILIVPDLSQDYFANNNNGVNNNRSSKEVNHRCK</sequence>
<protein>
    <recommendedName>
        <fullName evidence="1">HD-Zip IV C-terminal domain-containing protein</fullName>
    </recommendedName>
</protein>
<dbReference type="InterPro" id="IPR057993">
    <property type="entry name" value="HD-Zip_IV_C"/>
</dbReference>
<reference evidence="2 3" key="1">
    <citation type="submission" date="2020-09" db="EMBL/GenBank/DDBJ databases">
        <title>De no assembly of potato wild relative species, Solanum commersonii.</title>
        <authorList>
            <person name="Cho K."/>
        </authorList>
    </citation>
    <scope>NUCLEOTIDE SEQUENCE [LARGE SCALE GENOMIC DNA]</scope>
    <source>
        <strain evidence="2">LZ3.2</strain>
        <tissue evidence="2">Leaf</tissue>
    </source>
</reference>
<dbReference type="Proteomes" id="UP000824120">
    <property type="component" value="Chromosome 6"/>
</dbReference>
<organism evidence="2 3">
    <name type="scientific">Solanum commersonii</name>
    <name type="common">Commerson's wild potato</name>
    <name type="synonym">Commerson's nightshade</name>
    <dbReference type="NCBI Taxonomy" id="4109"/>
    <lineage>
        <taxon>Eukaryota</taxon>
        <taxon>Viridiplantae</taxon>
        <taxon>Streptophyta</taxon>
        <taxon>Embryophyta</taxon>
        <taxon>Tracheophyta</taxon>
        <taxon>Spermatophyta</taxon>
        <taxon>Magnoliopsida</taxon>
        <taxon>eudicotyledons</taxon>
        <taxon>Gunneridae</taxon>
        <taxon>Pentapetalae</taxon>
        <taxon>asterids</taxon>
        <taxon>lamiids</taxon>
        <taxon>Solanales</taxon>
        <taxon>Solanaceae</taxon>
        <taxon>Solanoideae</taxon>
        <taxon>Solaneae</taxon>
        <taxon>Solanum</taxon>
    </lineage>
</organism>
<evidence type="ECO:0000313" key="2">
    <source>
        <dbReference type="EMBL" id="KAG5599793.1"/>
    </source>
</evidence>
<dbReference type="PANTHER" id="PTHR45654">
    <property type="entry name" value="HOMEOBOX-LEUCINE ZIPPER PROTEIN MERISTEM L1"/>
    <property type="match status" value="1"/>
</dbReference>
<dbReference type="EMBL" id="JACXVP010000006">
    <property type="protein sequence ID" value="KAG5599793.1"/>
    <property type="molecule type" value="Genomic_DNA"/>
</dbReference>
<evidence type="ECO:0000313" key="3">
    <source>
        <dbReference type="Proteomes" id="UP000824120"/>
    </source>
</evidence>
<dbReference type="Pfam" id="PF25797">
    <property type="entry name" value="PDF2_C"/>
    <property type="match status" value="1"/>
</dbReference>
<dbReference type="AlphaFoldDB" id="A0A9J5YHP1"/>
<evidence type="ECO:0000259" key="1">
    <source>
        <dbReference type="Pfam" id="PF25797"/>
    </source>
</evidence>
<accession>A0A9J5YHP1</accession>
<keyword evidence="3" id="KW-1185">Reference proteome</keyword>
<dbReference type="InterPro" id="IPR042160">
    <property type="entry name" value="HD-Zip_IV"/>
</dbReference>
<dbReference type="OrthoDB" id="1721692at2759"/>
<name>A0A9J5YHP1_SOLCO</name>
<proteinExistence type="predicted"/>